<evidence type="ECO:0000313" key="2">
    <source>
        <dbReference type="EMBL" id="ARN72963.1"/>
    </source>
</evidence>
<organism evidence="2 3">
    <name type="scientific">Oceanicoccus sagamiensis</name>
    <dbReference type="NCBI Taxonomy" id="716816"/>
    <lineage>
        <taxon>Bacteria</taxon>
        <taxon>Pseudomonadati</taxon>
        <taxon>Pseudomonadota</taxon>
        <taxon>Gammaproteobacteria</taxon>
        <taxon>Cellvibrionales</taxon>
        <taxon>Spongiibacteraceae</taxon>
        <taxon>Oceanicoccus</taxon>
    </lineage>
</organism>
<keyword evidence="1" id="KW-0732">Signal</keyword>
<dbReference type="EMBL" id="CP019343">
    <property type="protein sequence ID" value="ARN72963.1"/>
    <property type="molecule type" value="Genomic_DNA"/>
</dbReference>
<evidence type="ECO:0000256" key="1">
    <source>
        <dbReference type="SAM" id="SignalP"/>
    </source>
</evidence>
<feature type="signal peptide" evidence="1">
    <location>
        <begin position="1"/>
        <end position="22"/>
    </location>
</feature>
<proteinExistence type="predicted"/>
<dbReference type="STRING" id="716816.BST96_01880"/>
<dbReference type="AlphaFoldDB" id="A0A1X9NG29"/>
<dbReference type="PANTHER" id="PTHR33361:SF16">
    <property type="entry name" value="DUF885 DOMAIN-CONTAINING PROTEIN"/>
    <property type="match status" value="1"/>
</dbReference>
<feature type="chain" id="PRO_5013050158" description="DUF885 domain-containing protein" evidence="1">
    <location>
        <begin position="23"/>
        <end position="618"/>
    </location>
</feature>
<dbReference type="Proteomes" id="UP000193450">
    <property type="component" value="Chromosome"/>
</dbReference>
<dbReference type="RefSeq" id="WP_085757057.1">
    <property type="nucleotide sequence ID" value="NZ_CP019343.1"/>
</dbReference>
<dbReference type="KEGG" id="osg:BST96_01880"/>
<reference evidence="2 3" key="1">
    <citation type="submission" date="2016-11" db="EMBL/GenBank/DDBJ databases">
        <title>Trade-off between light-utilization and light-protection in marine flavobacteria.</title>
        <authorList>
            <person name="Kumagai Y."/>
        </authorList>
    </citation>
    <scope>NUCLEOTIDE SEQUENCE [LARGE SCALE GENOMIC DNA]</scope>
    <source>
        <strain evidence="2 3">NBRC 107125</strain>
    </source>
</reference>
<keyword evidence="3" id="KW-1185">Reference proteome</keyword>
<dbReference type="PANTHER" id="PTHR33361">
    <property type="entry name" value="GLR0591 PROTEIN"/>
    <property type="match status" value="1"/>
</dbReference>
<gene>
    <name evidence="2" type="ORF">BST96_01880</name>
</gene>
<dbReference type="InterPro" id="IPR010281">
    <property type="entry name" value="DUF885"/>
</dbReference>
<dbReference type="Pfam" id="PF05960">
    <property type="entry name" value="DUF885"/>
    <property type="match status" value="1"/>
</dbReference>
<sequence length="618" mass="70884">MLPIKILTALLALILLPGCEQTQQQPASDQEQELTAFFASSYQQTLSRSPMTQTYRGIKDNYGQWDNLSDSFAQESEAIKAANLETINSFEFYRLNPDLRLSAELFQYVAKRNQRYNNFRHHSYIMQQFSGWHTQIPSFLINMHQVSSQADAEAYITRLYGVQTLLDQVIEQLTIREQLGIFPPKWSYPQMLDASNNVLQGQPFDNSDSDSAILADFRAKVEALDIDTEIKQLLIKDAQAALLNSLLPGYQSLINTLTAQMALASDNDGVWKHPNGDDYYTLLLNTYTTTDLTAGEIHQIGRKQVARIHAEMREIMHTVGFKGDLQAFFKFMREDPQFYYPNNAQGRELYLSEAKRVLAVMEEKLPQTFGLLPKARLKIKAVEAFREKTAGKAFYQSPAQDGSRPGIYYANLYDMNSMPIYQLEALAYHEGLPGHHMQLAITVELEDVPEFQKYARFTAFTEGWGLYSEYLAKEMGAYQDPYSDFGRLAMDLWRACRLVVDTGIHAKRWDKQKAIDYLVENTPNAKEDATKAIERYIVYPGQATAYMIGKMKILALRETARQQLGEQFDIRDFHDQVLKDGPMPLTLLDAKIQRWVAQVQRQQKIHYPPQSKLQSKLQ</sequence>
<name>A0A1X9NG29_9GAMM</name>
<accession>A0A1X9NG29</accession>
<dbReference type="OrthoDB" id="9769898at2"/>
<evidence type="ECO:0008006" key="4">
    <source>
        <dbReference type="Google" id="ProtNLM"/>
    </source>
</evidence>
<protein>
    <recommendedName>
        <fullName evidence="4">DUF885 domain-containing protein</fullName>
    </recommendedName>
</protein>
<evidence type="ECO:0000313" key="3">
    <source>
        <dbReference type="Proteomes" id="UP000193450"/>
    </source>
</evidence>